<name>A0A1I1B7H9_9PSEU</name>
<evidence type="ECO:0000256" key="3">
    <source>
        <dbReference type="ARBA" id="ARBA00023002"/>
    </source>
</evidence>
<keyword evidence="3" id="KW-0560">Oxidoreductase</keyword>
<evidence type="ECO:0000259" key="5">
    <source>
        <dbReference type="Pfam" id="PF00296"/>
    </source>
</evidence>
<sequence>MRIGISTFATDEGITPAALGRAMEERGFESLFLAEHSHIPVRRETPHPMGGDLPRGYYRPVDPFVALGAISSVTTTLRLGTGIALLIQRDVIQTAKEVATLDLISGGRAVFGAGVGWNREEMRNHGTDPRVRGALLDEQLDALRQIWTKDEAEFHGRYVDFDPIFQWPKPVQQPHPPIYVGGNGEPAVRRVAAHGDGWLPNAVREPDQVAGQLALLREYAGDDVPVTATSASAKRLDVLDAYAEAGVDRVTLGLPAVPEADTLRMLDRMAEVPARYR</sequence>
<gene>
    <name evidence="6" type="ORF">SAMN05216266_112160</name>
</gene>
<dbReference type="STRING" id="490629.SAMN05216266_112160"/>
<dbReference type="OrthoDB" id="3206024at2"/>
<reference evidence="7" key="1">
    <citation type="submission" date="2016-10" db="EMBL/GenBank/DDBJ databases">
        <authorList>
            <person name="Varghese N."/>
            <person name="Submissions S."/>
        </authorList>
    </citation>
    <scope>NUCLEOTIDE SEQUENCE [LARGE SCALE GENOMIC DNA]</scope>
    <source>
        <strain evidence="7">CGMCC 4.3568</strain>
    </source>
</reference>
<dbReference type="GO" id="GO:0046306">
    <property type="term" value="P:alkanesulfonate catabolic process"/>
    <property type="evidence" value="ECO:0007669"/>
    <property type="project" value="TreeGrafter"/>
</dbReference>
<keyword evidence="2" id="KW-0288">FMN</keyword>
<evidence type="ECO:0000256" key="4">
    <source>
        <dbReference type="ARBA" id="ARBA00023033"/>
    </source>
</evidence>
<dbReference type="NCBIfam" id="TIGR03619">
    <property type="entry name" value="F420_Rv2161c"/>
    <property type="match status" value="1"/>
</dbReference>
<dbReference type="InterPro" id="IPR011251">
    <property type="entry name" value="Luciferase-like_dom"/>
</dbReference>
<dbReference type="Pfam" id="PF00296">
    <property type="entry name" value="Bac_luciferase"/>
    <property type="match status" value="1"/>
</dbReference>
<dbReference type="RefSeq" id="WP_091674839.1">
    <property type="nucleotide sequence ID" value="NZ_FOKG01000012.1"/>
</dbReference>
<dbReference type="InterPro" id="IPR019921">
    <property type="entry name" value="Lucif-like_OxRdtase_Rv2161c"/>
</dbReference>
<dbReference type="InterPro" id="IPR036661">
    <property type="entry name" value="Luciferase-like_sf"/>
</dbReference>
<keyword evidence="7" id="KW-1185">Reference proteome</keyword>
<dbReference type="SUPFAM" id="SSF51679">
    <property type="entry name" value="Bacterial luciferase-like"/>
    <property type="match status" value="1"/>
</dbReference>
<dbReference type="GO" id="GO:0008726">
    <property type="term" value="F:alkanesulfonate monooxygenase activity"/>
    <property type="evidence" value="ECO:0007669"/>
    <property type="project" value="TreeGrafter"/>
</dbReference>
<accession>A0A1I1B7H9</accession>
<protein>
    <submittedName>
        <fullName evidence="6">Probable F420-dependent oxidoreductase, Rv2161c family</fullName>
    </submittedName>
</protein>
<dbReference type="PANTHER" id="PTHR42847:SF4">
    <property type="entry name" value="ALKANESULFONATE MONOOXYGENASE-RELATED"/>
    <property type="match status" value="1"/>
</dbReference>
<dbReference type="Proteomes" id="UP000243799">
    <property type="component" value="Unassembled WGS sequence"/>
</dbReference>
<keyword evidence="1" id="KW-0285">Flavoprotein</keyword>
<keyword evidence="4" id="KW-0503">Monooxygenase</keyword>
<evidence type="ECO:0000313" key="7">
    <source>
        <dbReference type="Proteomes" id="UP000243799"/>
    </source>
</evidence>
<dbReference type="InterPro" id="IPR050172">
    <property type="entry name" value="SsuD_RutA_monooxygenase"/>
</dbReference>
<dbReference type="Gene3D" id="3.20.20.30">
    <property type="entry name" value="Luciferase-like domain"/>
    <property type="match status" value="1"/>
</dbReference>
<organism evidence="6 7">
    <name type="scientific">Amycolatopsis marina</name>
    <dbReference type="NCBI Taxonomy" id="490629"/>
    <lineage>
        <taxon>Bacteria</taxon>
        <taxon>Bacillati</taxon>
        <taxon>Actinomycetota</taxon>
        <taxon>Actinomycetes</taxon>
        <taxon>Pseudonocardiales</taxon>
        <taxon>Pseudonocardiaceae</taxon>
        <taxon>Amycolatopsis</taxon>
    </lineage>
</organism>
<dbReference type="AlphaFoldDB" id="A0A1I1B7H9"/>
<evidence type="ECO:0000313" key="6">
    <source>
        <dbReference type="EMBL" id="SFB46211.1"/>
    </source>
</evidence>
<evidence type="ECO:0000256" key="2">
    <source>
        <dbReference type="ARBA" id="ARBA00022643"/>
    </source>
</evidence>
<proteinExistence type="predicted"/>
<dbReference type="PANTHER" id="PTHR42847">
    <property type="entry name" value="ALKANESULFONATE MONOOXYGENASE"/>
    <property type="match status" value="1"/>
</dbReference>
<feature type="domain" description="Luciferase-like" evidence="5">
    <location>
        <begin position="18"/>
        <end position="220"/>
    </location>
</feature>
<evidence type="ECO:0000256" key="1">
    <source>
        <dbReference type="ARBA" id="ARBA00022630"/>
    </source>
</evidence>
<dbReference type="EMBL" id="FOKG01000012">
    <property type="protein sequence ID" value="SFB46211.1"/>
    <property type="molecule type" value="Genomic_DNA"/>
</dbReference>